<accession>A0ABV8DQ58</accession>
<name>A0ABV8DQ58_9NOCA</name>
<sequence length="446" mass="48840">MRDFAALLGLETTTVANWRSGLSAVVPRSNTQAILDTTYQARASDDDRARFEQILAEGEATWRARHRPSSRPTHLPTPIRTARSVEAPDATTVEKSLPAFLGGATPTEVTDMDRRELLRLLSIATTTLAMPTSVDRDRLLSTTASGHVDVATADESAVLNRSLWQLYGESETKASVFGAVRSQLGLLIEGLRHSRTPTLHDRQHELIADVLQLAGEILMDGNHLGEAAHCYALSGTFAAHARAYDLWACALTRHAYIGIVDGRFGEALPLVDQAAVIARRGDRTLPTAHWVASVRAQALAGLGNAYACEQAFEVARGVVDLRTTPALGWLRFSGERIDEEHAGCLIQLDRPEHAEHILWPLLDRPLSPRRRAGVLIDLAAAGALRDDPVQTVWYGGTAVDIARRTRSGYIGRRLNQLGQRLSGLRGDRHVDYLQQQITTLAASPRY</sequence>
<comment type="caution">
    <text evidence="1">The sequence shown here is derived from an EMBL/GenBank/DDBJ whole genome shotgun (WGS) entry which is preliminary data.</text>
</comment>
<evidence type="ECO:0000313" key="2">
    <source>
        <dbReference type="Proteomes" id="UP001595696"/>
    </source>
</evidence>
<gene>
    <name evidence="1" type="ORF">ACFO0B_07300</name>
</gene>
<reference evidence="2" key="1">
    <citation type="journal article" date="2019" name="Int. J. Syst. Evol. Microbiol.">
        <title>The Global Catalogue of Microorganisms (GCM) 10K type strain sequencing project: providing services to taxonomists for standard genome sequencing and annotation.</title>
        <authorList>
            <consortium name="The Broad Institute Genomics Platform"/>
            <consortium name="The Broad Institute Genome Sequencing Center for Infectious Disease"/>
            <person name="Wu L."/>
            <person name="Ma J."/>
        </authorList>
    </citation>
    <scope>NUCLEOTIDE SEQUENCE [LARGE SCALE GENOMIC DNA]</scope>
    <source>
        <strain evidence="2">CGMCC 4.7330</strain>
    </source>
</reference>
<keyword evidence="2" id="KW-1185">Reference proteome</keyword>
<evidence type="ECO:0000313" key="1">
    <source>
        <dbReference type="EMBL" id="MFC3961791.1"/>
    </source>
</evidence>
<dbReference type="Proteomes" id="UP001595696">
    <property type="component" value="Unassembled WGS sequence"/>
</dbReference>
<evidence type="ECO:0008006" key="3">
    <source>
        <dbReference type="Google" id="ProtNLM"/>
    </source>
</evidence>
<dbReference type="EMBL" id="JBHSAX010000006">
    <property type="protein sequence ID" value="MFC3961791.1"/>
    <property type="molecule type" value="Genomic_DNA"/>
</dbReference>
<proteinExistence type="predicted"/>
<organism evidence="1 2">
    <name type="scientific">Nocardia jiangsuensis</name>
    <dbReference type="NCBI Taxonomy" id="1691563"/>
    <lineage>
        <taxon>Bacteria</taxon>
        <taxon>Bacillati</taxon>
        <taxon>Actinomycetota</taxon>
        <taxon>Actinomycetes</taxon>
        <taxon>Mycobacteriales</taxon>
        <taxon>Nocardiaceae</taxon>
        <taxon>Nocardia</taxon>
    </lineage>
</organism>
<dbReference type="RefSeq" id="WP_378611544.1">
    <property type="nucleotide sequence ID" value="NZ_JBHSAX010000006.1"/>
</dbReference>
<protein>
    <recommendedName>
        <fullName evidence="3">Transcriptional regulator</fullName>
    </recommendedName>
</protein>